<evidence type="ECO:0000313" key="6">
    <source>
        <dbReference type="Proteomes" id="UP000233556"/>
    </source>
</evidence>
<organism evidence="5 6">
    <name type="scientific">Limosa lapponica baueri</name>
    <dbReference type="NCBI Taxonomy" id="1758121"/>
    <lineage>
        <taxon>Eukaryota</taxon>
        <taxon>Metazoa</taxon>
        <taxon>Chordata</taxon>
        <taxon>Craniata</taxon>
        <taxon>Vertebrata</taxon>
        <taxon>Euteleostomi</taxon>
        <taxon>Archelosauria</taxon>
        <taxon>Archosauria</taxon>
        <taxon>Dinosauria</taxon>
        <taxon>Saurischia</taxon>
        <taxon>Theropoda</taxon>
        <taxon>Coelurosauria</taxon>
        <taxon>Aves</taxon>
        <taxon>Neognathae</taxon>
        <taxon>Neoaves</taxon>
        <taxon>Charadriiformes</taxon>
        <taxon>Scolopacidae</taxon>
        <taxon>Limosa</taxon>
    </lineage>
</organism>
<evidence type="ECO:0000256" key="4">
    <source>
        <dbReference type="SAM" id="MobiDB-lite"/>
    </source>
</evidence>
<dbReference type="GO" id="GO:0071013">
    <property type="term" value="C:catalytic step 2 spliceosome"/>
    <property type="evidence" value="ECO:0007669"/>
    <property type="project" value="TreeGrafter"/>
</dbReference>
<dbReference type="PANTHER" id="PTHR12940:SF0">
    <property type="entry name" value="SPLICING FACTOR ESS-2 HOMOLOG"/>
    <property type="match status" value="1"/>
</dbReference>
<gene>
    <name evidence="5" type="ORF">llap_16748</name>
</gene>
<comment type="similarity">
    <text evidence="2">Belongs to the ESS2 family.</text>
</comment>
<dbReference type="AlphaFoldDB" id="A0A2I0TGL1"/>
<dbReference type="OrthoDB" id="19679at2759"/>
<name>A0A2I0TGL1_LIMLA</name>
<reference evidence="6" key="1">
    <citation type="submission" date="2017-11" db="EMBL/GenBank/DDBJ databases">
        <authorList>
            <person name="Lima N.C."/>
            <person name="Parody-Merino A.M."/>
            <person name="Battley P.F."/>
            <person name="Fidler A.E."/>
            <person name="Prosdocimi F."/>
        </authorList>
    </citation>
    <scope>NUCLEOTIDE SEQUENCE [LARGE SCALE GENOMIC DNA]</scope>
</reference>
<proteinExistence type="inferred from homology"/>
<dbReference type="PANTHER" id="PTHR12940">
    <property type="entry name" value="ES-2 PROTEIN - RELATED"/>
    <property type="match status" value="1"/>
</dbReference>
<sequence length="324" mass="35650">MEAAAAGPAAPSGAVVPAAAVGTAVATRKGATPPAPKRPKKILDEEAYIEGLEKIIQRDFFPDVEKLRAQKEYLEAEENGDLEKMRQIAIKFGSSLGKSSRDTPAPYVTPATFETPEVHPGALPQGNKSKAGTKAAEEGEGEKDDKDALPSLDSFLAKHTSEDNASFEQIMEVAKEKEKVKHAWLYSAEEEYTQRRNENLALPSAEQQALENVKAGLETWEYTARNTLMYYPTGVNESPFMTWGEIESTPLRVEGSETPYVDRTPGPAFKILDPGRRERLGLKMANEAAAKNRAKKQEALRKVTENLARRGDTTTYILSHDPEF</sequence>
<dbReference type="Proteomes" id="UP000233556">
    <property type="component" value="Unassembled WGS sequence"/>
</dbReference>
<accession>A0A2I0TGL1</accession>
<comment type="subcellular location">
    <subcellularLocation>
        <location evidence="1">Nucleus</location>
    </subcellularLocation>
</comment>
<keyword evidence="3" id="KW-0539">Nucleus</keyword>
<evidence type="ECO:0000256" key="3">
    <source>
        <dbReference type="ARBA" id="ARBA00023242"/>
    </source>
</evidence>
<evidence type="ECO:0000256" key="1">
    <source>
        <dbReference type="ARBA" id="ARBA00004123"/>
    </source>
</evidence>
<dbReference type="EMBL" id="KZ510651">
    <property type="protein sequence ID" value="PKU32947.1"/>
    <property type="molecule type" value="Genomic_DNA"/>
</dbReference>
<dbReference type="Pfam" id="PF09751">
    <property type="entry name" value="Es2"/>
    <property type="match status" value="1"/>
</dbReference>
<evidence type="ECO:0000313" key="5">
    <source>
        <dbReference type="EMBL" id="PKU32947.1"/>
    </source>
</evidence>
<protein>
    <submittedName>
        <fullName evidence="5">Protein dgcr14</fullName>
    </submittedName>
</protein>
<evidence type="ECO:0000256" key="2">
    <source>
        <dbReference type="ARBA" id="ARBA00009072"/>
    </source>
</evidence>
<reference evidence="6" key="2">
    <citation type="submission" date="2017-12" db="EMBL/GenBank/DDBJ databases">
        <title>Genome sequence of the Bar-tailed Godwit (Limosa lapponica baueri).</title>
        <authorList>
            <person name="Lima N.C.B."/>
            <person name="Parody-Merino A.M."/>
            <person name="Battley P.F."/>
            <person name="Fidler A.E."/>
            <person name="Prosdocimi F."/>
        </authorList>
    </citation>
    <scope>NUCLEOTIDE SEQUENCE [LARGE SCALE GENOMIC DNA]</scope>
</reference>
<keyword evidence="6" id="KW-1185">Reference proteome</keyword>
<feature type="region of interest" description="Disordered" evidence="4">
    <location>
        <begin position="112"/>
        <end position="148"/>
    </location>
</feature>
<dbReference type="InterPro" id="IPR019148">
    <property type="entry name" value="Nuclear_protein_DGCR14_ESS-2"/>
</dbReference>